<dbReference type="EMBL" id="JAKOGI010002635">
    <property type="protein sequence ID" value="KAJ8421609.1"/>
    <property type="molecule type" value="Genomic_DNA"/>
</dbReference>
<reference evidence="1" key="1">
    <citation type="submission" date="2022-04" db="EMBL/GenBank/DDBJ databases">
        <title>Carnegiea gigantea Genome sequencing and assembly v2.</title>
        <authorList>
            <person name="Copetti D."/>
            <person name="Sanderson M.J."/>
            <person name="Burquez A."/>
            <person name="Wojciechowski M.F."/>
        </authorList>
    </citation>
    <scope>NUCLEOTIDE SEQUENCE</scope>
    <source>
        <strain evidence="1">SGP5-SGP5p</strain>
        <tissue evidence="1">Aerial part</tissue>
    </source>
</reference>
<dbReference type="AlphaFoldDB" id="A0A9Q1JGP2"/>
<comment type="caution">
    <text evidence="1">The sequence shown here is derived from an EMBL/GenBank/DDBJ whole genome shotgun (WGS) entry which is preliminary data.</text>
</comment>
<dbReference type="SUPFAM" id="SSF56219">
    <property type="entry name" value="DNase I-like"/>
    <property type="match status" value="1"/>
</dbReference>
<dbReference type="PANTHER" id="PTHR35218:SF9">
    <property type="entry name" value="ENDONUCLEASE_EXONUCLEASE_PHOSPHATASE DOMAIN-CONTAINING PROTEIN"/>
    <property type="match status" value="1"/>
</dbReference>
<protein>
    <recommendedName>
        <fullName evidence="3">Reverse transcriptase</fullName>
    </recommendedName>
</protein>
<evidence type="ECO:0000313" key="2">
    <source>
        <dbReference type="Proteomes" id="UP001153076"/>
    </source>
</evidence>
<gene>
    <name evidence="1" type="ORF">Cgig2_021851</name>
</gene>
<proteinExistence type="predicted"/>
<evidence type="ECO:0000313" key="1">
    <source>
        <dbReference type="EMBL" id="KAJ8421609.1"/>
    </source>
</evidence>
<name>A0A9Q1JGP2_9CARY</name>
<dbReference type="Proteomes" id="UP001153076">
    <property type="component" value="Unassembled WGS sequence"/>
</dbReference>
<dbReference type="OrthoDB" id="1938246at2759"/>
<dbReference type="InterPro" id="IPR036691">
    <property type="entry name" value="Endo/exonu/phosph_ase_sf"/>
</dbReference>
<dbReference type="PANTHER" id="PTHR35218">
    <property type="entry name" value="RNASE H DOMAIN-CONTAINING PROTEIN"/>
    <property type="match status" value="1"/>
</dbReference>
<accession>A0A9Q1JGP2</accession>
<dbReference type="Gene3D" id="3.60.10.10">
    <property type="entry name" value="Endonuclease/exonuclease/phosphatase"/>
    <property type="match status" value="1"/>
</dbReference>
<sequence length="397" mass="46117">MSHQGFNMLISNVQGAGSREFLHTLKELIRKYSPTLLALVKTKFSFSVAGAVCNKLKFEGQFRMEATGFSGVIWVLWRKDDFTWSRGHNPTTQKSSHLDRALCNHQWRVRFEKAGVRHLLQNNSDHCPLLISPCGISPIQNIRRPFRFQVEWLMHENFKDYLRSTWEQNTPLYRLLKEVAQALENWNKTTFGNLFHRKKELWARLEGAGWWRSQLLSNARRLKLVQTTISTILSFTISICDEIDRKSRRFLWGGTENHQGIYNISRDMITGNKEEGGLGLRSMRQVHSAFLAKLGWRILAKKNKLRAQVLLAKYCRGHCDMHTISPIKDTLNAWHGIVENIKIVKQGAWFEVGNARSTTFWMHNWTPNKPLSMLALNEIPPDSINRTVEEFWDTKIG</sequence>
<keyword evidence="2" id="KW-1185">Reference proteome</keyword>
<evidence type="ECO:0008006" key="3">
    <source>
        <dbReference type="Google" id="ProtNLM"/>
    </source>
</evidence>
<organism evidence="1 2">
    <name type="scientific">Carnegiea gigantea</name>
    <dbReference type="NCBI Taxonomy" id="171969"/>
    <lineage>
        <taxon>Eukaryota</taxon>
        <taxon>Viridiplantae</taxon>
        <taxon>Streptophyta</taxon>
        <taxon>Embryophyta</taxon>
        <taxon>Tracheophyta</taxon>
        <taxon>Spermatophyta</taxon>
        <taxon>Magnoliopsida</taxon>
        <taxon>eudicotyledons</taxon>
        <taxon>Gunneridae</taxon>
        <taxon>Pentapetalae</taxon>
        <taxon>Caryophyllales</taxon>
        <taxon>Cactineae</taxon>
        <taxon>Cactaceae</taxon>
        <taxon>Cactoideae</taxon>
        <taxon>Echinocereeae</taxon>
        <taxon>Carnegiea</taxon>
    </lineage>
</organism>